<evidence type="ECO:0000256" key="6">
    <source>
        <dbReference type="ARBA" id="ARBA00023136"/>
    </source>
</evidence>
<keyword evidence="4" id="KW-1133">Transmembrane helix</keyword>
<sequence>ILFEVNSAYSTVGLNLGIPGKDCSLSGSFVSLSKVVMLFVMVRGRNRGLPLAIDRSILLPPARWV</sequence>
<proteinExistence type="predicted"/>
<dbReference type="GO" id="GO:0140107">
    <property type="term" value="F:high-affinity potassium ion transmembrane transporter activity"/>
    <property type="evidence" value="ECO:0007669"/>
    <property type="project" value="TreeGrafter"/>
</dbReference>
<name>A0A6A5ST90_9PLEO</name>
<feature type="non-terminal residue" evidence="7">
    <location>
        <position position="65"/>
    </location>
</feature>
<accession>A0A6A5ST90</accession>
<evidence type="ECO:0000256" key="4">
    <source>
        <dbReference type="ARBA" id="ARBA00022989"/>
    </source>
</evidence>
<keyword evidence="2" id="KW-0813">Transport</keyword>
<dbReference type="GO" id="GO:0005886">
    <property type="term" value="C:plasma membrane"/>
    <property type="evidence" value="ECO:0007669"/>
    <property type="project" value="TreeGrafter"/>
</dbReference>
<keyword evidence="8" id="KW-1185">Reference proteome</keyword>
<feature type="non-terminal residue" evidence="7">
    <location>
        <position position="1"/>
    </location>
</feature>
<protein>
    <submittedName>
        <fullName evidence="7">Cation transporter</fullName>
    </submittedName>
</protein>
<evidence type="ECO:0000256" key="5">
    <source>
        <dbReference type="ARBA" id="ARBA00023065"/>
    </source>
</evidence>
<evidence type="ECO:0000256" key="1">
    <source>
        <dbReference type="ARBA" id="ARBA00004141"/>
    </source>
</evidence>
<dbReference type="Proteomes" id="UP000800038">
    <property type="component" value="Unassembled WGS sequence"/>
</dbReference>
<evidence type="ECO:0000313" key="7">
    <source>
        <dbReference type="EMBL" id="KAF1943825.1"/>
    </source>
</evidence>
<comment type="subcellular location">
    <subcellularLocation>
        <location evidence="1">Membrane</location>
        <topology evidence="1">Multi-pass membrane protein</topology>
    </subcellularLocation>
</comment>
<keyword evidence="5" id="KW-0406">Ion transport</keyword>
<dbReference type="Pfam" id="PF02386">
    <property type="entry name" value="TrkH"/>
    <property type="match status" value="1"/>
</dbReference>
<dbReference type="GO" id="GO:1990573">
    <property type="term" value="P:potassium ion import across plasma membrane"/>
    <property type="evidence" value="ECO:0007669"/>
    <property type="project" value="TreeGrafter"/>
</dbReference>
<dbReference type="EMBL" id="ML976022">
    <property type="protein sequence ID" value="KAF1943825.1"/>
    <property type="molecule type" value="Genomic_DNA"/>
</dbReference>
<evidence type="ECO:0000313" key="8">
    <source>
        <dbReference type="Proteomes" id="UP000800038"/>
    </source>
</evidence>
<dbReference type="GO" id="GO:0030007">
    <property type="term" value="P:intracellular potassium ion homeostasis"/>
    <property type="evidence" value="ECO:0007669"/>
    <property type="project" value="TreeGrafter"/>
</dbReference>
<keyword evidence="6" id="KW-0472">Membrane</keyword>
<dbReference type="OrthoDB" id="9999863at2759"/>
<evidence type="ECO:0000256" key="2">
    <source>
        <dbReference type="ARBA" id="ARBA00022448"/>
    </source>
</evidence>
<dbReference type="PANTHER" id="PTHR31064:SF30">
    <property type="entry name" value="HIGH-AFFINITY POTASSIUM TRANSPORT PROTEIN-RELATED"/>
    <property type="match status" value="1"/>
</dbReference>
<evidence type="ECO:0000256" key="3">
    <source>
        <dbReference type="ARBA" id="ARBA00022692"/>
    </source>
</evidence>
<organism evidence="7 8">
    <name type="scientific">Clathrospora elynae</name>
    <dbReference type="NCBI Taxonomy" id="706981"/>
    <lineage>
        <taxon>Eukaryota</taxon>
        <taxon>Fungi</taxon>
        <taxon>Dikarya</taxon>
        <taxon>Ascomycota</taxon>
        <taxon>Pezizomycotina</taxon>
        <taxon>Dothideomycetes</taxon>
        <taxon>Pleosporomycetidae</taxon>
        <taxon>Pleosporales</taxon>
        <taxon>Diademaceae</taxon>
        <taxon>Clathrospora</taxon>
    </lineage>
</organism>
<dbReference type="AlphaFoldDB" id="A0A6A5ST90"/>
<reference evidence="7" key="1">
    <citation type="journal article" date="2020" name="Stud. Mycol.">
        <title>101 Dothideomycetes genomes: a test case for predicting lifestyles and emergence of pathogens.</title>
        <authorList>
            <person name="Haridas S."/>
            <person name="Albert R."/>
            <person name="Binder M."/>
            <person name="Bloem J."/>
            <person name="Labutti K."/>
            <person name="Salamov A."/>
            <person name="Andreopoulos B."/>
            <person name="Baker S."/>
            <person name="Barry K."/>
            <person name="Bills G."/>
            <person name="Bluhm B."/>
            <person name="Cannon C."/>
            <person name="Castanera R."/>
            <person name="Culley D."/>
            <person name="Daum C."/>
            <person name="Ezra D."/>
            <person name="Gonzalez J."/>
            <person name="Henrissat B."/>
            <person name="Kuo A."/>
            <person name="Liang C."/>
            <person name="Lipzen A."/>
            <person name="Lutzoni F."/>
            <person name="Magnuson J."/>
            <person name="Mondo S."/>
            <person name="Nolan M."/>
            <person name="Ohm R."/>
            <person name="Pangilinan J."/>
            <person name="Park H.-J."/>
            <person name="Ramirez L."/>
            <person name="Alfaro M."/>
            <person name="Sun H."/>
            <person name="Tritt A."/>
            <person name="Yoshinaga Y."/>
            <person name="Zwiers L.-H."/>
            <person name="Turgeon B."/>
            <person name="Goodwin S."/>
            <person name="Spatafora J."/>
            <person name="Crous P."/>
            <person name="Grigoriev I."/>
        </authorList>
    </citation>
    <scope>NUCLEOTIDE SEQUENCE</scope>
    <source>
        <strain evidence="7">CBS 161.51</strain>
    </source>
</reference>
<keyword evidence="3" id="KW-0812">Transmembrane</keyword>
<dbReference type="InterPro" id="IPR003445">
    <property type="entry name" value="Cat_transpt"/>
</dbReference>
<dbReference type="PANTHER" id="PTHR31064">
    <property type="entry name" value="POTASSIUM TRANSPORT PROTEIN DDB_G0292412-RELATED"/>
    <property type="match status" value="1"/>
</dbReference>
<gene>
    <name evidence="7" type="ORF">EJ02DRAFT_295242</name>
</gene>
<dbReference type="InterPro" id="IPR051143">
    <property type="entry name" value="TrkH_K-transport"/>
</dbReference>